<dbReference type="EMBL" id="CP023466">
    <property type="protein sequence ID" value="ATE74960.1"/>
    <property type="molecule type" value="Genomic_DNA"/>
</dbReference>
<evidence type="ECO:0000313" key="3">
    <source>
        <dbReference type="Proteomes" id="UP000218385"/>
    </source>
</evidence>
<organism evidence="2 3">
    <name type="scientific">Pseudomonas frederiksbergensis</name>
    <dbReference type="NCBI Taxonomy" id="104087"/>
    <lineage>
        <taxon>Bacteria</taxon>
        <taxon>Pseudomonadati</taxon>
        <taxon>Pseudomonadota</taxon>
        <taxon>Gammaproteobacteria</taxon>
        <taxon>Pseudomonadales</taxon>
        <taxon>Pseudomonadaceae</taxon>
        <taxon>Pseudomonas</taxon>
    </lineage>
</organism>
<dbReference type="RefSeq" id="WP_018927397.1">
    <property type="nucleotide sequence ID" value="NZ_CP023466.1"/>
</dbReference>
<dbReference type="InterPro" id="IPR014558">
    <property type="entry name" value="UCP029720"/>
</dbReference>
<evidence type="ECO:0000313" key="2">
    <source>
        <dbReference type="EMBL" id="ATE74960.1"/>
    </source>
</evidence>
<sequence>MNHIAKSWKVLLVTAALTLPSLAFAAEPAMMKGGMMVDQKGMTLYTFDKDKDGKSMCMGECAKNWPPMMAPMDAKPMGEWKPIKRDDGTMQWTYDGKPMYTYKMDSKPGDMKGDGMMKMWHVIGEHK</sequence>
<dbReference type="PIRSF" id="PIRSF029720">
    <property type="entry name" value="UCP029720"/>
    <property type="match status" value="1"/>
</dbReference>
<accession>A0AB33E1R6</accession>
<dbReference type="Pfam" id="PF03640">
    <property type="entry name" value="Lipoprotein_15"/>
    <property type="match status" value="2"/>
</dbReference>
<evidence type="ECO:0008006" key="4">
    <source>
        <dbReference type="Google" id="ProtNLM"/>
    </source>
</evidence>
<feature type="signal peptide" evidence="1">
    <location>
        <begin position="1"/>
        <end position="25"/>
    </location>
</feature>
<dbReference type="GO" id="GO:0043448">
    <property type="term" value="P:alkane catabolic process"/>
    <property type="evidence" value="ECO:0007669"/>
    <property type="project" value="TreeGrafter"/>
</dbReference>
<name>A0AB33E1R6_9PSED</name>
<evidence type="ECO:0000256" key="1">
    <source>
        <dbReference type="SAM" id="SignalP"/>
    </source>
</evidence>
<gene>
    <name evidence="2" type="ORF">CNN82_00535</name>
</gene>
<keyword evidence="1" id="KW-0732">Signal</keyword>
<dbReference type="PANTHER" id="PTHR39335:SF1">
    <property type="entry name" value="BLL4220 PROTEIN"/>
    <property type="match status" value="1"/>
</dbReference>
<dbReference type="PANTHER" id="PTHR39335">
    <property type="entry name" value="BLL4220 PROTEIN"/>
    <property type="match status" value="1"/>
</dbReference>
<dbReference type="InterPro" id="IPR005297">
    <property type="entry name" value="Lipoprotein_repeat"/>
</dbReference>
<dbReference type="Proteomes" id="UP000218385">
    <property type="component" value="Chromosome"/>
</dbReference>
<proteinExistence type="predicted"/>
<feature type="chain" id="PRO_5044271228" description="Lipoprotein" evidence="1">
    <location>
        <begin position="26"/>
        <end position="127"/>
    </location>
</feature>
<reference evidence="2 3" key="1">
    <citation type="submission" date="2017-09" db="EMBL/GenBank/DDBJ databases">
        <title>Complete Genome sequence of Lysobacter capsici KNU-15.</title>
        <authorList>
            <person name="Kim M.-C."/>
            <person name="Yi H."/>
            <person name="Lee D.-W."/>
            <person name="Shin J.-H."/>
        </authorList>
    </citation>
    <scope>NUCLEOTIDE SEQUENCE [LARGE SCALE GENOMIC DNA]</scope>
    <source>
        <strain evidence="2 3">KNU-15</strain>
    </source>
</reference>
<dbReference type="AlphaFoldDB" id="A0AB33E1R6"/>
<protein>
    <recommendedName>
        <fullName evidence="4">Lipoprotein</fullName>
    </recommendedName>
</protein>